<comment type="caution">
    <text evidence="2">The sequence shown here is derived from an EMBL/GenBank/DDBJ whole genome shotgun (WGS) entry which is preliminary data.</text>
</comment>
<dbReference type="AlphaFoldDB" id="A0A835P3V5"/>
<keyword evidence="4" id="KW-1185">Reference proteome</keyword>
<gene>
    <name evidence="3" type="ORF">HPP92_029022</name>
    <name evidence="2" type="ORF">HPP92_029034</name>
</gene>
<organism evidence="2 5">
    <name type="scientific">Vanilla planifolia</name>
    <name type="common">Vanilla</name>
    <dbReference type="NCBI Taxonomy" id="51239"/>
    <lineage>
        <taxon>Eukaryota</taxon>
        <taxon>Viridiplantae</taxon>
        <taxon>Streptophyta</taxon>
        <taxon>Embryophyta</taxon>
        <taxon>Tracheophyta</taxon>
        <taxon>Spermatophyta</taxon>
        <taxon>Magnoliopsida</taxon>
        <taxon>Liliopsida</taxon>
        <taxon>Asparagales</taxon>
        <taxon>Orchidaceae</taxon>
        <taxon>Vanilloideae</taxon>
        <taxon>Vanilleae</taxon>
        <taxon>Vanilla</taxon>
    </lineage>
</organism>
<feature type="region of interest" description="Disordered" evidence="1">
    <location>
        <begin position="25"/>
        <end position="72"/>
    </location>
</feature>
<evidence type="ECO:0000313" key="5">
    <source>
        <dbReference type="Proteomes" id="UP000639772"/>
    </source>
</evidence>
<evidence type="ECO:0000313" key="4">
    <source>
        <dbReference type="Proteomes" id="UP000636800"/>
    </source>
</evidence>
<proteinExistence type="predicted"/>
<accession>A0A835P3V5</accession>
<dbReference type="EMBL" id="JADCNM010000623">
    <property type="protein sequence ID" value="KAG0446044.1"/>
    <property type="molecule type" value="Genomic_DNA"/>
</dbReference>
<evidence type="ECO:0000313" key="3">
    <source>
        <dbReference type="EMBL" id="KAG0446051.1"/>
    </source>
</evidence>
<dbReference type="Proteomes" id="UP000636800">
    <property type="component" value="Unassembled WGS sequence"/>
</dbReference>
<sequence length="173" mass="19071">MSHNGSIPCVQAKNALFVAPGLHIGSPGLPRPPPPDEGCTRPGPKSLLHRRRSVAGSPQTLPVPYSGSKEQEKNSIVEVANRAWIHRVIRQQPAIARPVIRRACRGRRGKFVYRKLAEQAERYDGSVVHPHPAIPPGIGSLISRKGFVLIIYQEANEEPASLDVELTVEERIY</sequence>
<evidence type="ECO:0000313" key="2">
    <source>
        <dbReference type="EMBL" id="KAG0446044.1"/>
    </source>
</evidence>
<protein>
    <submittedName>
        <fullName evidence="2">Uncharacterized protein</fullName>
    </submittedName>
</protein>
<name>A0A835P3V5_VANPL</name>
<dbReference type="EMBL" id="JADCNL010000622">
    <property type="protein sequence ID" value="KAG0446051.1"/>
    <property type="molecule type" value="Genomic_DNA"/>
</dbReference>
<reference evidence="4 5" key="1">
    <citation type="journal article" date="2020" name="Nat. Food">
        <title>A phased Vanilla planifolia genome enables genetic improvement of flavour and production.</title>
        <authorList>
            <person name="Hasing T."/>
            <person name="Tang H."/>
            <person name="Brym M."/>
            <person name="Khazi F."/>
            <person name="Huang T."/>
            <person name="Chambers A.H."/>
        </authorList>
    </citation>
    <scope>NUCLEOTIDE SEQUENCE [LARGE SCALE GENOMIC DNA]</scope>
    <source>
        <tissue evidence="2">Leaf</tissue>
    </source>
</reference>
<dbReference type="Proteomes" id="UP000639772">
    <property type="component" value="Unassembled WGS sequence"/>
</dbReference>
<evidence type="ECO:0000256" key="1">
    <source>
        <dbReference type="SAM" id="MobiDB-lite"/>
    </source>
</evidence>